<comment type="similarity">
    <text evidence="1">Belongs to the LytR/CpsA/Psr (LCP) family.</text>
</comment>
<reference evidence="4 5" key="1">
    <citation type="submission" date="2018-07" db="EMBL/GenBank/DDBJ databases">
        <title>Arthrobacter sp. nov., isolated from raw cow's milk with high bacterial count.</title>
        <authorList>
            <person name="Hahne J."/>
            <person name="Isele D."/>
            <person name="Lipski A."/>
        </authorList>
    </citation>
    <scope>NUCLEOTIDE SEQUENCE [LARGE SCALE GENOMIC DNA]</scope>
    <source>
        <strain evidence="4 5">JZ R-183</strain>
    </source>
</reference>
<dbReference type="NCBIfam" id="TIGR00350">
    <property type="entry name" value="lytR_cpsA_psr"/>
    <property type="match status" value="1"/>
</dbReference>
<evidence type="ECO:0000256" key="2">
    <source>
        <dbReference type="SAM" id="Phobius"/>
    </source>
</evidence>
<dbReference type="PANTHER" id="PTHR33392">
    <property type="entry name" value="POLYISOPRENYL-TEICHOIC ACID--PEPTIDOGLYCAN TEICHOIC ACID TRANSFERASE TAGU"/>
    <property type="match status" value="1"/>
</dbReference>
<evidence type="ECO:0000256" key="1">
    <source>
        <dbReference type="ARBA" id="ARBA00006068"/>
    </source>
</evidence>
<keyword evidence="2" id="KW-1133">Transmembrane helix</keyword>
<dbReference type="InterPro" id="IPR004474">
    <property type="entry name" value="LytR_CpsA_psr"/>
</dbReference>
<gene>
    <name evidence="4" type="ORF">DWQ67_07840</name>
</gene>
<keyword evidence="2" id="KW-0472">Membrane</keyword>
<dbReference type="InterPro" id="IPR050922">
    <property type="entry name" value="LytR/CpsA/Psr_CW_biosynth"/>
</dbReference>
<keyword evidence="2" id="KW-0812">Transmembrane</keyword>
<protein>
    <submittedName>
        <fullName evidence="4">LytR family transcriptional regulator</fullName>
    </submittedName>
</protein>
<dbReference type="EMBL" id="QQXL01000004">
    <property type="protein sequence ID" value="RKW70393.1"/>
    <property type="molecule type" value="Genomic_DNA"/>
</dbReference>
<sequence length="447" mass="49522">MAPAFRWWAASMPLRWSGSKWRTTPSRSKTTALIMLWILPCAALPSDPDGPIFQSPITYATDLRRNTVIPGLHQNRLIPWLCRGQHRATHLCQKEPSVPANPPTYVPRRYSRKPRRVGLVIVMCLVTVLATVAGVGGAYAGRLQTAFNSANVVAQEEVLPTYKDQPYKDPGDDSMNILLLGADRSEGGAKPNLTASGTDQRSDSMMILHIPQGHKGAYLMSMVRDTYVTIPGHGKNKLNSALQFGGVPLLRQTIEGMLDARIDHVAMVDFQSFRGLSSAIGGVTVDNPKAFCAYKTTPDVCFDAGKITIQGQRALKWVRERHAFPTSDYQRVKNQQQFLKQVFNKVLSPEVLASPIKIADVMEKVMPFVTMDSKLHDQQMLIGLAVQMKDLRAKDIKNFTLPTGGTSTVGGESMELDNPLWNRKVGDAMEKGKMTALYKQVPDQFKD</sequence>
<organism evidence="4 5">
    <name type="scientific">Galactobacter caseinivorans</name>
    <dbReference type="NCBI Taxonomy" id="2676123"/>
    <lineage>
        <taxon>Bacteria</taxon>
        <taxon>Bacillati</taxon>
        <taxon>Actinomycetota</taxon>
        <taxon>Actinomycetes</taxon>
        <taxon>Micrococcales</taxon>
        <taxon>Micrococcaceae</taxon>
        <taxon>Galactobacter</taxon>
    </lineage>
</organism>
<dbReference type="AlphaFoldDB" id="A0A496PIR9"/>
<dbReference type="Pfam" id="PF03816">
    <property type="entry name" value="LytR_cpsA_psr"/>
    <property type="match status" value="1"/>
</dbReference>
<dbReference type="Gene3D" id="3.40.630.190">
    <property type="entry name" value="LCP protein"/>
    <property type="match status" value="1"/>
</dbReference>
<keyword evidence="5" id="KW-1185">Reference proteome</keyword>
<evidence type="ECO:0000259" key="3">
    <source>
        <dbReference type="Pfam" id="PF03816"/>
    </source>
</evidence>
<feature type="domain" description="Cell envelope-related transcriptional attenuator" evidence="3">
    <location>
        <begin position="201"/>
        <end position="347"/>
    </location>
</feature>
<accession>A0A496PIR9</accession>
<dbReference type="Proteomes" id="UP000273119">
    <property type="component" value="Unassembled WGS sequence"/>
</dbReference>
<evidence type="ECO:0000313" key="5">
    <source>
        <dbReference type="Proteomes" id="UP000273119"/>
    </source>
</evidence>
<comment type="caution">
    <text evidence="4">The sequence shown here is derived from an EMBL/GenBank/DDBJ whole genome shotgun (WGS) entry which is preliminary data.</text>
</comment>
<name>A0A496PIR9_9MICC</name>
<feature type="transmembrane region" description="Helical" evidence="2">
    <location>
        <begin position="117"/>
        <end position="140"/>
    </location>
</feature>
<dbReference type="PANTHER" id="PTHR33392:SF6">
    <property type="entry name" value="POLYISOPRENYL-TEICHOIC ACID--PEPTIDOGLYCAN TEICHOIC ACID TRANSFERASE TAGU"/>
    <property type="match status" value="1"/>
</dbReference>
<evidence type="ECO:0000313" key="4">
    <source>
        <dbReference type="EMBL" id="RKW70393.1"/>
    </source>
</evidence>
<proteinExistence type="inferred from homology"/>